<comment type="caution">
    <text evidence="2">The sequence shown here is derived from an EMBL/GenBank/DDBJ whole genome shotgun (WGS) entry which is preliminary data.</text>
</comment>
<gene>
    <name evidence="2" type="ORF">SAMN02787113_01611</name>
</gene>
<reference evidence="2 3" key="1">
    <citation type="submission" date="2016-10" db="EMBL/GenBank/DDBJ databases">
        <authorList>
            <person name="Varghese N."/>
            <person name="Submissions S."/>
        </authorList>
    </citation>
    <scope>NUCLEOTIDE SEQUENCE [LARGE SCALE GENOMIC DNA]</scope>
    <source>
        <strain evidence="2 3">TC-13</strain>
    </source>
</reference>
<keyword evidence="1" id="KW-1133">Transmembrane helix</keyword>
<name>A0A1H9FHH3_9BACI</name>
<dbReference type="EMBL" id="FOEL01000004">
    <property type="protein sequence ID" value="SEQ37349.1"/>
    <property type="molecule type" value="Genomic_DNA"/>
</dbReference>
<evidence type="ECO:0000256" key="1">
    <source>
        <dbReference type="SAM" id="Phobius"/>
    </source>
</evidence>
<proteinExistence type="predicted"/>
<accession>A0A1H9FHH3</accession>
<sequence>MCCVVTFKLSKLFMLKYMVIAIFFLIFKIVQKRGMIRKWMILWNYGMCMI</sequence>
<evidence type="ECO:0000313" key="3">
    <source>
        <dbReference type="Proteomes" id="UP000199410"/>
    </source>
</evidence>
<dbReference type="Proteomes" id="UP000199410">
    <property type="component" value="Unassembled WGS sequence"/>
</dbReference>
<organism evidence="2 3">
    <name type="scientific">Lysinibacillus fusiformis</name>
    <dbReference type="NCBI Taxonomy" id="28031"/>
    <lineage>
        <taxon>Bacteria</taxon>
        <taxon>Bacillati</taxon>
        <taxon>Bacillota</taxon>
        <taxon>Bacilli</taxon>
        <taxon>Bacillales</taxon>
        <taxon>Bacillaceae</taxon>
        <taxon>Lysinibacillus</taxon>
    </lineage>
</organism>
<protein>
    <submittedName>
        <fullName evidence="2">Uncharacterized protein</fullName>
    </submittedName>
</protein>
<feature type="transmembrane region" description="Helical" evidence="1">
    <location>
        <begin position="12"/>
        <end position="30"/>
    </location>
</feature>
<keyword evidence="1" id="KW-0812">Transmembrane</keyword>
<evidence type="ECO:0000313" key="2">
    <source>
        <dbReference type="EMBL" id="SEQ37349.1"/>
    </source>
</evidence>
<keyword evidence="1" id="KW-0472">Membrane</keyword>
<dbReference type="AlphaFoldDB" id="A0A1H9FHH3"/>